<dbReference type="Gene3D" id="3.55.50.30">
    <property type="match status" value="1"/>
</dbReference>
<reference evidence="5 6" key="1">
    <citation type="submission" date="2016-10" db="EMBL/GenBank/DDBJ databases">
        <authorList>
            <person name="de Groot N.N."/>
        </authorList>
    </citation>
    <scope>NUCLEOTIDE SEQUENCE [LARGE SCALE GENOMIC DNA]</scope>
    <source>
        <strain evidence="5 6">DSM 18684</strain>
    </source>
</reference>
<dbReference type="SUPFAM" id="SSF56935">
    <property type="entry name" value="Porins"/>
    <property type="match status" value="1"/>
</dbReference>
<evidence type="ECO:0000259" key="3">
    <source>
        <dbReference type="Pfam" id="PF00593"/>
    </source>
</evidence>
<comment type="subcellular location">
    <subcellularLocation>
        <location evidence="1">Cell outer membrane</location>
        <topology evidence="1">Multi-pass membrane protein</topology>
    </subcellularLocation>
</comment>
<gene>
    <name evidence="5" type="ORF">SAMN04489864_101142</name>
</gene>
<dbReference type="NCBIfam" id="TIGR04056">
    <property type="entry name" value="OMP_RagA_SusC"/>
    <property type="match status" value="1"/>
</dbReference>
<dbReference type="EMBL" id="FOPP01000001">
    <property type="protein sequence ID" value="SFG58293.1"/>
    <property type="molecule type" value="Genomic_DNA"/>
</dbReference>
<evidence type="ECO:0000313" key="5">
    <source>
        <dbReference type="EMBL" id="SFG58293.1"/>
    </source>
</evidence>
<keyword evidence="1 2" id="KW-0472">Membrane</keyword>
<dbReference type="STRING" id="414048.SAMN04489864_101142"/>
<keyword evidence="1" id="KW-1134">Transmembrane beta strand</keyword>
<feature type="domain" description="TonB-dependent receptor plug" evidence="4">
    <location>
        <begin position="221"/>
        <end position="325"/>
    </location>
</feature>
<dbReference type="InterPro" id="IPR023997">
    <property type="entry name" value="TonB-dep_OMP_SusC/RagA_CS"/>
</dbReference>
<keyword evidence="1" id="KW-0813">Transport</keyword>
<comment type="similarity">
    <text evidence="1 2">Belongs to the TonB-dependent receptor family.</text>
</comment>
<feature type="domain" description="TonB-dependent receptor-like beta-barrel" evidence="3">
    <location>
        <begin position="495"/>
        <end position="982"/>
    </location>
</feature>
<keyword evidence="1" id="KW-0812">Transmembrane</keyword>
<dbReference type="NCBIfam" id="TIGR04057">
    <property type="entry name" value="SusC_RagA_signa"/>
    <property type="match status" value="1"/>
</dbReference>
<keyword evidence="2" id="KW-0798">TonB box</keyword>
<dbReference type="InterPro" id="IPR037066">
    <property type="entry name" value="Plug_dom_sf"/>
</dbReference>
<dbReference type="PROSITE" id="PS52016">
    <property type="entry name" value="TONB_DEPENDENT_REC_3"/>
    <property type="match status" value="1"/>
</dbReference>
<dbReference type="Gene3D" id="2.60.40.1120">
    <property type="entry name" value="Carboxypeptidase-like, regulatory domain"/>
    <property type="match status" value="1"/>
</dbReference>
<dbReference type="SUPFAM" id="SSF49464">
    <property type="entry name" value="Carboxypeptidase regulatory domain-like"/>
    <property type="match status" value="1"/>
</dbReference>
<dbReference type="InterPro" id="IPR008969">
    <property type="entry name" value="CarboxyPept-like_regulatory"/>
</dbReference>
<dbReference type="Gene3D" id="2.170.130.10">
    <property type="entry name" value="TonB-dependent receptor, plug domain"/>
    <property type="match status" value="1"/>
</dbReference>
<name>A0A1I2T079_9SPHI</name>
<dbReference type="Proteomes" id="UP000199666">
    <property type="component" value="Unassembled WGS sequence"/>
</dbReference>
<keyword evidence="6" id="KW-1185">Reference proteome</keyword>
<dbReference type="AlphaFoldDB" id="A0A1I2T079"/>
<dbReference type="Pfam" id="PF00593">
    <property type="entry name" value="TonB_dep_Rec_b-barrel"/>
    <property type="match status" value="1"/>
</dbReference>
<sequence length="1185" mass="131515">MNFYALFVSVLRKQIPYKLILVMKLTIVLLLGMLLQVSAKTHAQRISLVQENKPLVEIFKQISRQSGYDFVYNVKTVKKISSITVNAKNAQLYEVLDQCLANTTLTYDIINRTIVVKEKSEEALVEDIALLDVKGKVVDKQGQPMIGVSVKAKNANRAVATNANGEFELKGIAENDILIVSYLGYITKEIPAKTVLGNILLEEDVQTMRDVVVVGYGTQKKENLTGAVSQITGDDLKQRPSPNIVNSLQGLLPGLNIQANNGNPGEVPDINIRGFNSINGGSPLVLVDGIQGNIDRINPLDVESISVLKDAASSAIYGARGAFGVILITTKKGKDGKVQVEYSNNFSSTTPTTRTDYISDPYEYGRTVDAALNGYNGTNYTGFTSEDDWEKLRKVAAGELAPFKELQANGTYKFFDNTDWYGYLFRKWQPGQNHNISVSGGNDKIQGYVSGRAYKGATIQNIADADLVKYNVRGRINLKTNNWLEISDNIQISTDKQTEFGGYKNGYGGPWSTTSWYFLFPFQPNKIDGIPYDNMGTGAQGALEDGYNYVRTYSEQVVNILSAKVTPLKDLVVNVDYSNTINHIANSTRLNPFNYLTTAKATPAVGGLNRLTETRNRNYYNALNIYGTYSKSFFNDKHHTKLLLGYNQEDANSDNILAEQGGLLVGNLSSLGLGTELLRATGSGTNWAVQGYFGRFNYDYLNRYLLEVNARYDGSSRFPTASRWGFFPSVSAGWYISREKFFAPLEKAISSLKLRASYGKLGNQNIDLYTFSQVLSTGQTTWLINNIKNNYVTSPAPLPSNVSWENSRTINLGADLGFFKGRLNASFDWFEKNVEGMYLPGEPLPAVFGAAEPKENIASLRNRGFEFSLGYNASVNIKGAPLRIRASASLYNFEGIITKYPNPNGLMSTFWEGQKLGTIYGYKIDGQFQSDADAAAYQAKFTNPTTSLGQVYNYELNIVQNSQWKGLKAGDIKYVDVNGDGAINKGKNTLADHGDLIEIGNAMPRFPFGFNFSAEWKSFDFAFAGAGVGSQDWYPTGNIFWGPYERPYLSFIRKDLVSNAWSPEQPGNTYPQISRGYASLGALRSLGEVNDYYLTNVGYLRVKNLTFGYTIPEKITQKVKIQRLRFYFSGENLFTWRFGNLTKYVDPEMAGSGINYSSPNSATTRARLEDYPMGKTYSFGINVSL</sequence>
<dbReference type="InterPro" id="IPR000531">
    <property type="entry name" value="Beta-barrel_TonB"/>
</dbReference>
<dbReference type="InterPro" id="IPR012910">
    <property type="entry name" value="Plug_dom"/>
</dbReference>
<proteinExistence type="inferred from homology"/>
<accession>A0A1I2T079</accession>
<keyword evidence="1" id="KW-0998">Cell outer membrane</keyword>
<evidence type="ECO:0000256" key="1">
    <source>
        <dbReference type="PROSITE-ProRule" id="PRU01360"/>
    </source>
</evidence>
<organism evidence="5 6">
    <name type="scientific">Pedobacter insulae</name>
    <dbReference type="NCBI Taxonomy" id="414048"/>
    <lineage>
        <taxon>Bacteria</taxon>
        <taxon>Pseudomonadati</taxon>
        <taxon>Bacteroidota</taxon>
        <taxon>Sphingobacteriia</taxon>
        <taxon>Sphingobacteriales</taxon>
        <taxon>Sphingobacteriaceae</taxon>
        <taxon>Pedobacter</taxon>
    </lineage>
</organism>
<evidence type="ECO:0000259" key="4">
    <source>
        <dbReference type="Pfam" id="PF07715"/>
    </source>
</evidence>
<evidence type="ECO:0000256" key="2">
    <source>
        <dbReference type="RuleBase" id="RU003357"/>
    </source>
</evidence>
<dbReference type="InterPro" id="IPR039426">
    <property type="entry name" value="TonB-dep_rcpt-like"/>
</dbReference>
<dbReference type="Pfam" id="PF07715">
    <property type="entry name" value="Plug"/>
    <property type="match status" value="1"/>
</dbReference>
<dbReference type="InterPro" id="IPR023996">
    <property type="entry name" value="TonB-dep_OMP_SusC/RagA"/>
</dbReference>
<evidence type="ECO:0000313" key="6">
    <source>
        <dbReference type="Proteomes" id="UP000199666"/>
    </source>
</evidence>
<dbReference type="GO" id="GO:0009279">
    <property type="term" value="C:cell outer membrane"/>
    <property type="evidence" value="ECO:0007669"/>
    <property type="project" value="UniProtKB-SubCell"/>
</dbReference>
<dbReference type="Pfam" id="PF13715">
    <property type="entry name" value="CarbopepD_reg_2"/>
    <property type="match status" value="1"/>
</dbReference>
<dbReference type="FunFam" id="2.170.130.10:FF:000003">
    <property type="entry name" value="SusC/RagA family TonB-linked outer membrane protein"/>
    <property type="match status" value="1"/>
</dbReference>
<protein>
    <submittedName>
        <fullName evidence="5">TonB-linked outer membrane protein, SusC/RagA family</fullName>
    </submittedName>
</protein>